<feature type="region of interest" description="Disordered" evidence="1">
    <location>
        <begin position="58"/>
        <end position="83"/>
    </location>
</feature>
<proteinExistence type="predicted"/>
<evidence type="ECO:0000256" key="1">
    <source>
        <dbReference type="SAM" id="MobiDB-lite"/>
    </source>
</evidence>
<name>S8F7C4_FOMSC</name>
<reference evidence="2 3" key="1">
    <citation type="journal article" date="2012" name="Science">
        <title>The Paleozoic origin of enzymatic lignin decomposition reconstructed from 31 fungal genomes.</title>
        <authorList>
            <person name="Floudas D."/>
            <person name="Binder M."/>
            <person name="Riley R."/>
            <person name="Barry K."/>
            <person name="Blanchette R.A."/>
            <person name="Henrissat B."/>
            <person name="Martinez A.T."/>
            <person name="Otillar R."/>
            <person name="Spatafora J.W."/>
            <person name="Yadav J.S."/>
            <person name="Aerts A."/>
            <person name="Benoit I."/>
            <person name="Boyd A."/>
            <person name="Carlson A."/>
            <person name="Copeland A."/>
            <person name="Coutinho P.M."/>
            <person name="de Vries R.P."/>
            <person name="Ferreira P."/>
            <person name="Findley K."/>
            <person name="Foster B."/>
            <person name="Gaskell J."/>
            <person name="Glotzer D."/>
            <person name="Gorecki P."/>
            <person name="Heitman J."/>
            <person name="Hesse C."/>
            <person name="Hori C."/>
            <person name="Igarashi K."/>
            <person name="Jurgens J.A."/>
            <person name="Kallen N."/>
            <person name="Kersten P."/>
            <person name="Kohler A."/>
            <person name="Kuees U."/>
            <person name="Kumar T.K.A."/>
            <person name="Kuo A."/>
            <person name="LaButti K."/>
            <person name="Larrondo L.F."/>
            <person name="Lindquist E."/>
            <person name="Ling A."/>
            <person name="Lombard V."/>
            <person name="Lucas S."/>
            <person name="Lundell T."/>
            <person name="Martin R."/>
            <person name="McLaughlin D.J."/>
            <person name="Morgenstern I."/>
            <person name="Morin E."/>
            <person name="Murat C."/>
            <person name="Nagy L.G."/>
            <person name="Nolan M."/>
            <person name="Ohm R.A."/>
            <person name="Patyshakuliyeva A."/>
            <person name="Rokas A."/>
            <person name="Ruiz-Duenas F.J."/>
            <person name="Sabat G."/>
            <person name="Salamov A."/>
            <person name="Samejima M."/>
            <person name="Schmutz J."/>
            <person name="Slot J.C."/>
            <person name="St John F."/>
            <person name="Stenlid J."/>
            <person name="Sun H."/>
            <person name="Sun S."/>
            <person name="Syed K."/>
            <person name="Tsang A."/>
            <person name="Wiebenga A."/>
            <person name="Young D."/>
            <person name="Pisabarro A."/>
            <person name="Eastwood D.C."/>
            <person name="Martin F."/>
            <person name="Cullen D."/>
            <person name="Grigoriev I.V."/>
            <person name="Hibbett D.S."/>
        </authorList>
    </citation>
    <scope>NUCLEOTIDE SEQUENCE</scope>
    <source>
        <strain evidence="3">FP-58527</strain>
    </source>
</reference>
<feature type="region of interest" description="Disordered" evidence="1">
    <location>
        <begin position="128"/>
        <end position="155"/>
    </location>
</feature>
<dbReference type="InParanoid" id="S8F7C4"/>
<dbReference type="STRING" id="743788.S8F7C4"/>
<evidence type="ECO:0000313" key="2">
    <source>
        <dbReference type="EMBL" id="EPS94719.1"/>
    </source>
</evidence>
<dbReference type="EMBL" id="KE504224">
    <property type="protein sequence ID" value="EPS94719.1"/>
    <property type="molecule type" value="Genomic_DNA"/>
</dbReference>
<dbReference type="FunCoup" id="S8F7C4">
    <property type="interactions" value="3"/>
</dbReference>
<dbReference type="AlphaFoldDB" id="S8F7C4"/>
<dbReference type="HOGENOM" id="CLU_1077825_0_0_1"/>
<accession>S8F7C4</accession>
<dbReference type="OrthoDB" id="2801097at2759"/>
<evidence type="ECO:0000313" key="3">
    <source>
        <dbReference type="Proteomes" id="UP000015241"/>
    </source>
</evidence>
<gene>
    <name evidence="2" type="ORF">FOMPIDRAFT_93306</name>
</gene>
<sequence length="258" mass="28762">MSVQIGWHTSGRDPLPVNPSYVQSQLDGARASLRSKESKVAVLEHDRDNMRRELEEAREEMESLQEPEAIEKRAKAAASVQDENRRLPAEATLAEIKLGASLKADKARLQTGIGKKVKELSELQTRQSQRLARLGRARMGARSEGGRTRGCPSGDAKCAALERVAVPEEERAQAAVQDEAMKVIEEERRELLARLQTAQNGSAQAVPAPRAPRRPRRSLWASLWSARKVYALLCGRFVASSMQIYLYAIPWHVFDLLT</sequence>
<feature type="compositionally biased region" description="Low complexity" evidence="1">
    <location>
        <begin position="130"/>
        <end position="142"/>
    </location>
</feature>
<dbReference type="Proteomes" id="UP000015241">
    <property type="component" value="Unassembled WGS sequence"/>
</dbReference>
<organism evidence="2 3">
    <name type="scientific">Fomitopsis schrenkii</name>
    <name type="common">Brown rot fungus</name>
    <dbReference type="NCBI Taxonomy" id="2126942"/>
    <lineage>
        <taxon>Eukaryota</taxon>
        <taxon>Fungi</taxon>
        <taxon>Dikarya</taxon>
        <taxon>Basidiomycota</taxon>
        <taxon>Agaricomycotina</taxon>
        <taxon>Agaricomycetes</taxon>
        <taxon>Polyporales</taxon>
        <taxon>Fomitopsis</taxon>
    </lineage>
</organism>
<protein>
    <submittedName>
        <fullName evidence="2">Uncharacterized protein</fullName>
    </submittedName>
</protein>
<keyword evidence="3" id="KW-1185">Reference proteome</keyword>